<gene>
    <name evidence="8" type="ORF">ACFPK0_01480</name>
</gene>
<dbReference type="RefSeq" id="WP_377337878.1">
    <property type="nucleotide sequence ID" value="NZ_JALBWS010000015.1"/>
</dbReference>
<comment type="subcellular location">
    <subcellularLocation>
        <location evidence="1">Cell outer membrane</location>
        <topology evidence="1">Lipid-anchor</topology>
    </subcellularLocation>
</comment>
<evidence type="ECO:0000313" key="8">
    <source>
        <dbReference type="EMBL" id="MFC5438678.1"/>
    </source>
</evidence>
<dbReference type="Proteomes" id="UP001596018">
    <property type="component" value="Unassembled WGS sequence"/>
</dbReference>
<keyword evidence="9" id="KW-1185">Reference proteome</keyword>
<evidence type="ECO:0000313" key="9">
    <source>
        <dbReference type="Proteomes" id="UP001596018"/>
    </source>
</evidence>
<keyword evidence="2" id="KW-0732">Signal</keyword>
<evidence type="ECO:0000256" key="6">
    <source>
        <dbReference type="ARBA" id="ARBA00023288"/>
    </source>
</evidence>
<protein>
    <submittedName>
        <fullName evidence="8">Lipoprotein</fullName>
    </submittedName>
</protein>
<keyword evidence="6 8" id="KW-0449">Lipoprotein</keyword>
<reference evidence="9" key="1">
    <citation type="journal article" date="2019" name="Int. J. Syst. Evol. Microbiol.">
        <title>The Global Catalogue of Microorganisms (GCM) 10K type strain sequencing project: providing services to taxonomists for standard genome sequencing and annotation.</title>
        <authorList>
            <consortium name="The Broad Institute Genomics Platform"/>
            <consortium name="The Broad Institute Genome Sequencing Center for Infectious Disease"/>
            <person name="Wu L."/>
            <person name="Ma J."/>
        </authorList>
    </citation>
    <scope>NUCLEOTIDE SEQUENCE [LARGE SCALE GENOMIC DNA]</scope>
    <source>
        <strain evidence="9">KACC 12822</strain>
    </source>
</reference>
<evidence type="ECO:0000256" key="3">
    <source>
        <dbReference type="ARBA" id="ARBA00023136"/>
    </source>
</evidence>
<evidence type="ECO:0000256" key="7">
    <source>
        <dbReference type="SAM" id="MobiDB-lite"/>
    </source>
</evidence>
<sequence>MRRSLLLLPVCLAVAALAGCGLKGPLVMPPAKPASAPAPAAASSALPAPAPAGAAMPSTPAGTATLPATEL</sequence>
<accession>A0ABW0JRE6</accession>
<evidence type="ECO:0000256" key="2">
    <source>
        <dbReference type="ARBA" id="ARBA00022729"/>
    </source>
</evidence>
<feature type="region of interest" description="Disordered" evidence="7">
    <location>
        <begin position="31"/>
        <end position="71"/>
    </location>
</feature>
<name>A0ABW0JRE6_9GAMM</name>
<evidence type="ECO:0000256" key="1">
    <source>
        <dbReference type="ARBA" id="ARBA00004459"/>
    </source>
</evidence>
<keyword evidence="4" id="KW-0564">Palmitate</keyword>
<evidence type="ECO:0000256" key="5">
    <source>
        <dbReference type="ARBA" id="ARBA00023237"/>
    </source>
</evidence>
<comment type="caution">
    <text evidence="8">The sequence shown here is derived from an EMBL/GenBank/DDBJ whole genome shotgun (WGS) entry which is preliminary data.</text>
</comment>
<evidence type="ECO:0000256" key="4">
    <source>
        <dbReference type="ARBA" id="ARBA00023139"/>
    </source>
</evidence>
<dbReference type="NCBIfam" id="NF047847">
    <property type="entry name" value="SS_mature_LptM"/>
    <property type="match status" value="1"/>
</dbReference>
<keyword evidence="3" id="KW-0472">Membrane</keyword>
<dbReference type="EMBL" id="JBHSMM010000001">
    <property type="protein sequence ID" value="MFC5438678.1"/>
    <property type="molecule type" value="Genomic_DNA"/>
</dbReference>
<keyword evidence="5" id="KW-0998">Cell outer membrane</keyword>
<dbReference type="InterPro" id="IPR032831">
    <property type="entry name" value="LptM_cons"/>
</dbReference>
<proteinExistence type="predicted"/>
<organism evidence="8 9">
    <name type="scientific">Rhodanobacter ginsenosidimutans</name>
    <dbReference type="NCBI Taxonomy" id="490571"/>
    <lineage>
        <taxon>Bacteria</taxon>
        <taxon>Pseudomonadati</taxon>
        <taxon>Pseudomonadota</taxon>
        <taxon>Gammaproteobacteria</taxon>
        <taxon>Lysobacterales</taxon>
        <taxon>Rhodanobacteraceae</taxon>
        <taxon>Rhodanobacter</taxon>
    </lineage>
</organism>
<dbReference type="PROSITE" id="PS51257">
    <property type="entry name" value="PROKAR_LIPOPROTEIN"/>
    <property type="match status" value="1"/>
</dbReference>
<feature type="compositionally biased region" description="Low complexity" evidence="7">
    <location>
        <begin position="33"/>
        <end position="64"/>
    </location>
</feature>